<dbReference type="EMBL" id="CM044703">
    <property type="protein sequence ID" value="KAI5674269.1"/>
    <property type="molecule type" value="Genomic_DNA"/>
</dbReference>
<sequence>MVSSKKKNREAMVVINAFEFLQGHDRWTHSKTFPLLPISLSGIVTHVRELDSYDYSQFLGHCTSEGTNHIANATLASFDLICPLVITQLESAYLSCVLSDEITSCKTLFRDLVKPSLVYMKMTLSGLHDSELAIQRSSQGISLRPKMNKRYQFYQDHEPASLRSIKQQLILVPSPQAATKFPPCKEGSNMVLATAV</sequence>
<dbReference type="Proteomes" id="UP001060085">
    <property type="component" value="Linkage Group LG03"/>
</dbReference>
<keyword evidence="2" id="KW-1185">Reference proteome</keyword>
<protein>
    <submittedName>
        <fullName evidence="1">Uncharacterized protein</fullName>
    </submittedName>
</protein>
<proteinExistence type="predicted"/>
<evidence type="ECO:0000313" key="1">
    <source>
        <dbReference type="EMBL" id="KAI5674269.1"/>
    </source>
</evidence>
<evidence type="ECO:0000313" key="2">
    <source>
        <dbReference type="Proteomes" id="UP001060085"/>
    </source>
</evidence>
<name>A0ACC0BNK2_CATRO</name>
<organism evidence="1 2">
    <name type="scientific">Catharanthus roseus</name>
    <name type="common">Madagascar periwinkle</name>
    <name type="synonym">Vinca rosea</name>
    <dbReference type="NCBI Taxonomy" id="4058"/>
    <lineage>
        <taxon>Eukaryota</taxon>
        <taxon>Viridiplantae</taxon>
        <taxon>Streptophyta</taxon>
        <taxon>Embryophyta</taxon>
        <taxon>Tracheophyta</taxon>
        <taxon>Spermatophyta</taxon>
        <taxon>Magnoliopsida</taxon>
        <taxon>eudicotyledons</taxon>
        <taxon>Gunneridae</taxon>
        <taxon>Pentapetalae</taxon>
        <taxon>asterids</taxon>
        <taxon>lamiids</taxon>
        <taxon>Gentianales</taxon>
        <taxon>Apocynaceae</taxon>
        <taxon>Rauvolfioideae</taxon>
        <taxon>Vinceae</taxon>
        <taxon>Catharanthinae</taxon>
        <taxon>Catharanthus</taxon>
    </lineage>
</organism>
<comment type="caution">
    <text evidence="1">The sequence shown here is derived from an EMBL/GenBank/DDBJ whole genome shotgun (WGS) entry which is preliminary data.</text>
</comment>
<accession>A0ACC0BNK2</accession>
<gene>
    <name evidence="1" type="ORF">M9H77_14633</name>
</gene>
<reference evidence="2" key="1">
    <citation type="journal article" date="2023" name="Nat. Plants">
        <title>Single-cell RNA sequencing provides a high-resolution roadmap for understanding the multicellular compartmentation of specialized metabolism.</title>
        <authorList>
            <person name="Sun S."/>
            <person name="Shen X."/>
            <person name="Li Y."/>
            <person name="Li Y."/>
            <person name="Wang S."/>
            <person name="Li R."/>
            <person name="Zhang H."/>
            <person name="Shen G."/>
            <person name="Guo B."/>
            <person name="Wei J."/>
            <person name="Xu J."/>
            <person name="St-Pierre B."/>
            <person name="Chen S."/>
            <person name="Sun C."/>
        </authorList>
    </citation>
    <scope>NUCLEOTIDE SEQUENCE [LARGE SCALE GENOMIC DNA]</scope>
</reference>